<name>A0A6A5H0M2_CAERE</name>
<dbReference type="SUPFAM" id="SSF82704">
    <property type="entry name" value="AlbA-like"/>
    <property type="match status" value="1"/>
</dbReference>
<dbReference type="EMBL" id="WUAV01000003">
    <property type="protein sequence ID" value="KAF1761268.1"/>
    <property type="molecule type" value="Genomic_DNA"/>
</dbReference>
<dbReference type="Pfam" id="PF01918">
    <property type="entry name" value="Alba"/>
    <property type="match status" value="1"/>
</dbReference>
<dbReference type="KEGG" id="crq:GCK72_009522"/>
<dbReference type="RefSeq" id="XP_053586993.1">
    <property type="nucleotide sequence ID" value="XM_053727416.1"/>
</dbReference>
<sequence length="957" mass="110350">MLSSLSFLIHGQNNNQQQNQTLKELECLYLVSKNKPVRDADGNPLSVEELTEDLNKRIIKLKLDAFQTVINDILDKLYTHDEALHYFVLVTTYRLPDQHLEQSLKDLSTQQNLIVKIDDVYKYRLYSKPMEHNNIPRLAWDITPVLKTLKVSDVDVSVFPKYTSSFKAVDEWGLISTEFRGILSCEELNLSVREGQLIEFFHLDSLTFFKNILDMHRDISSDLFQLDGDNHFYQSRPCRVGEWNLTTTRIVLQKHLFLANQLSETVRKLKDHFVTTTSNSIRLLIQRYLIDEQHIFSDYFELSLGNQSALQFRSIVESFNNLNLLNQNLNKFEVCDKIYETVSAHYHVIREMNKVVQNINDYSPILLNEMSFTGSQSAPQFYARQMWKRLNVSLIRFIVNKLAEMLTTPDSELMELLTDASDVKLIKDPSIWQRLNPLIMESSQCIDELLANRVADLIIGYQFFINDKKNKSWKSDDSTFALTDIQDAEELELFAKTSNFEKIIDGILSEIDVNSTSGNLDELSTCINKLLEQVPTTMLVEKYSRVVLEKSVRFFGFLKTFFTSAYIHLKDRNILSRTTLDTLEREKMHKQGYDAEFLKTVGYDMKSTMEDSLLTVNPPEPLNVFVSTGVTDLYSQVFTVLNMLHTALEAVIETRNSETLKHEPRLRYAFFHMNTTVFAIRKNMLSLIEASFETLMKALDFESASEHKSSHELLNVCYKAHRKFIRDVAGALMLNSKRGTTGRVIRLMVSSVSQASRACVNGDAVSADKHYQQFLTNLLIFLDHETTVEPSNPFPPPYNAEDAKVMLVSKSSKFSKINSYVREYFTESSDRNRFVVFKSTNGATEKAISCVEVFKQQFEEPLYQWTRVVCSKRIVLWKCQQEGPRDMQCSSDKEIAFLPNNRASHGSGGKSDKKKPKKGNRKTNEGNKWTKPSSEQRKNEQKERNQLLKEIEGPSAQ</sequence>
<dbReference type="GeneID" id="9815139"/>
<gene>
    <name evidence="3" type="ORF">GCK72_009522</name>
</gene>
<feature type="region of interest" description="Disordered" evidence="1">
    <location>
        <begin position="898"/>
        <end position="957"/>
    </location>
</feature>
<dbReference type="InterPro" id="IPR036882">
    <property type="entry name" value="Alba-like_dom_sf"/>
</dbReference>
<protein>
    <recommendedName>
        <fullName evidence="2">DNA/RNA-binding protein Alba-like domain-containing protein</fullName>
    </recommendedName>
</protein>
<dbReference type="InterPro" id="IPR002775">
    <property type="entry name" value="DNA/RNA-bd_Alba-like"/>
</dbReference>
<evidence type="ECO:0000256" key="1">
    <source>
        <dbReference type="SAM" id="MobiDB-lite"/>
    </source>
</evidence>
<dbReference type="Proteomes" id="UP000483820">
    <property type="component" value="Chromosome III"/>
</dbReference>
<dbReference type="GO" id="GO:0003676">
    <property type="term" value="F:nucleic acid binding"/>
    <property type="evidence" value="ECO:0007669"/>
    <property type="project" value="InterPro"/>
</dbReference>
<proteinExistence type="predicted"/>
<accession>A0A6A5H0M2</accession>
<evidence type="ECO:0000313" key="4">
    <source>
        <dbReference type="Proteomes" id="UP000483820"/>
    </source>
</evidence>
<feature type="domain" description="DNA/RNA-binding protein Alba-like" evidence="2">
    <location>
        <begin position="804"/>
        <end position="870"/>
    </location>
</feature>
<feature type="compositionally biased region" description="Basic residues" evidence="1">
    <location>
        <begin position="912"/>
        <end position="921"/>
    </location>
</feature>
<reference evidence="3 4" key="1">
    <citation type="submission" date="2019-12" db="EMBL/GenBank/DDBJ databases">
        <title>Chromosome-level assembly of the Caenorhabditis remanei genome.</title>
        <authorList>
            <person name="Teterina A.A."/>
            <person name="Willis J.H."/>
            <person name="Phillips P.C."/>
        </authorList>
    </citation>
    <scope>NUCLEOTIDE SEQUENCE [LARGE SCALE GENOMIC DNA]</scope>
    <source>
        <strain evidence="3 4">PX506</strain>
        <tissue evidence="3">Whole organism</tissue>
    </source>
</reference>
<feature type="compositionally biased region" description="Basic and acidic residues" evidence="1">
    <location>
        <begin position="934"/>
        <end position="957"/>
    </location>
</feature>
<evidence type="ECO:0000259" key="2">
    <source>
        <dbReference type="Pfam" id="PF01918"/>
    </source>
</evidence>
<comment type="caution">
    <text evidence="3">The sequence shown here is derived from an EMBL/GenBank/DDBJ whole genome shotgun (WGS) entry which is preliminary data.</text>
</comment>
<evidence type="ECO:0000313" key="3">
    <source>
        <dbReference type="EMBL" id="KAF1761268.1"/>
    </source>
</evidence>
<organism evidence="3 4">
    <name type="scientific">Caenorhabditis remanei</name>
    <name type="common">Caenorhabditis vulgaris</name>
    <dbReference type="NCBI Taxonomy" id="31234"/>
    <lineage>
        <taxon>Eukaryota</taxon>
        <taxon>Metazoa</taxon>
        <taxon>Ecdysozoa</taxon>
        <taxon>Nematoda</taxon>
        <taxon>Chromadorea</taxon>
        <taxon>Rhabditida</taxon>
        <taxon>Rhabditina</taxon>
        <taxon>Rhabditomorpha</taxon>
        <taxon>Rhabditoidea</taxon>
        <taxon>Rhabditidae</taxon>
        <taxon>Peloderinae</taxon>
        <taxon>Caenorhabditis</taxon>
    </lineage>
</organism>
<dbReference type="AlphaFoldDB" id="A0A6A5H0M2"/>
<dbReference type="CTD" id="9815139"/>